<dbReference type="RefSeq" id="WP_197558342.1">
    <property type="nucleotide sequence ID" value="NZ_CP063065.1"/>
</dbReference>
<proteinExistence type="predicted"/>
<dbReference type="AlphaFoldDB" id="A0A7M1KRV9"/>
<organism evidence="1 2">
    <name type="scientific">Aerococcus urinaeequi</name>
    <dbReference type="NCBI Taxonomy" id="51665"/>
    <lineage>
        <taxon>Bacteria</taxon>
        <taxon>Bacillati</taxon>
        <taxon>Bacillota</taxon>
        <taxon>Bacilli</taxon>
        <taxon>Lactobacillales</taxon>
        <taxon>Aerococcaceae</taxon>
        <taxon>Aerococcus</taxon>
    </lineage>
</organism>
<protein>
    <submittedName>
        <fullName evidence="1">Uncharacterized protein</fullName>
    </submittedName>
</protein>
<evidence type="ECO:0000313" key="1">
    <source>
        <dbReference type="EMBL" id="QOQ78925.1"/>
    </source>
</evidence>
<gene>
    <name evidence="1" type="ORF">IMX20_08045</name>
</gene>
<accession>A0A7M1KRV9</accession>
<evidence type="ECO:0000313" key="2">
    <source>
        <dbReference type="Proteomes" id="UP000595091"/>
    </source>
</evidence>
<name>A0A7M1KRV9_9LACT</name>
<sequence>MPEKNISLEEFLPGLNELQVIPHLRLRRSQSGNPDEHDLIFLVCTQEVKKGGHIGRTCLCCTGNSSINDYPCFKESMIKDHYDAIVCLLFSFTYTEVKYKAINE</sequence>
<dbReference type="EMBL" id="CP063065">
    <property type="protein sequence ID" value="QOQ78925.1"/>
    <property type="molecule type" value="Genomic_DNA"/>
</dbReference>
<reference evidence="1 2" key="1">
    <citation type="submission" date="2020-10" db="EMBL/GenBank/DDBJ databases">
        <title>Plasmid carrying two tetracycline resistance determinant.</title>
        <authorList>
            <person name="Yang Q."/>
        </authorList>
    </citation>
    <scope>NUCLEOTIDE SEQUENCE [LARGE SCALE GENOMIC DNA]</scope>
    <source>
        <strain evidence="1 2">T43</strain>
    </source>
</reference>
<dbReference type="Proteomes" id="UP000595091">
    <property type="component" value="Chromosome"/>
</dbReference>